<keyword evidence="4" id="KW-0378">Hydrolase</keyword>
<dbReference type="AlphaFoldDB" id="A0A645JY67"/>
<keyword evidence="2" id="KW-0520">NAD</keyword>
<dbReference type="Pfam" id="PF02146">
    <property type="entry name" value="SIR2"/>
    <property type="match status" value="1"/>
</dbReference>
<dbReference type="InterPro" id="IPR003000">
    <property type="entry name" value="Sirtuin"/>
</dbReference>
<dbReference type="InterPro" id="IPR026591">
    <property type="entry name" value="Sirtuin_cat_small_dom_sf"/>
</dbReference>
<organism evidence="4">
    <name type="scientific">bioreactor metagenome</name>
    <dbReference type="NCBI Taxonomy" id="1076179"/>
    <lineage>
        <taxon>unclassified sequences</taxon>
        <taxon>metagenomes</taxon>
        <taxon>ecological metagenomes</taxon>
    </lineage>
</organism>
<protein>
    <submittedName>
        <fullName evidence="4">NAD-dependent protein deacetylase</fullName>
        <ecNumber evidence="4">3.5.1.-</ecNumber>
    </submittedName>
</protein>
<dbReference type="EMBL" id="VSSQ01145394">
    <property type="protein sequence ID" value="MPN64474.1"/>
    <property type="molecule type" value="Genomic_DNA"/>
</dbReference>
<dbReference type="GO" id="GO:0017136">
    <property type="term" value="F:histone deacetylase activity, NAD-dependent"/>
    <property type="evidence" value="ECO:0007669"/>
    <property type="project" value="TreeGrafter"/>
</dbReference>
<sequence>MRDEVPYCPDCGGVIKPDVVFFGEELDGDQLDRAFHDFEATDLLLLLGTSLTVPPAANLPMATQWSGGAIVIVNAQPTGLDDAASCRFADLEGFFQTLRAWLE</sequence>
<name>A0A645JY67_9ZZZZ</name>
<reference evidence="4" key="1">
    <citation type="submission" date="2019-08" db="EMBL/GenBank/DDBJ databases">
        <authorList>
            <person name="Kucharzyk K."/>
            <person name="Murdoch R.W."/>
            <person name="Higgins S."/>
            <person name="Loffler F."/>
        </authorList>
    </citation>
    <scope>NUCLEOTIDE SEQUENCE</scope>
</reference>
<dbReference type="GO" id="GO:0016787">
    <property type="term" value="F:hydrolase activity"/>
    <property type="evidence" value="ECO:0007669"/>
    <property type="project" value="UniProtKB-KW"/>
</dbReference>
<dbReference type="InterPro" id="IPR029035">
    <property type="entry name" value="DHS-like_NAD/FAD-binding_dom"/>
</dbReference>
<dbReference type="PANTHER" id="PTHR11085:SF10">
    <property type="entry name" value="NAD-DEPENDENT PROTEIN DEACYLASE SIRTUIN-5, MITOCHONDRIAL-RELATED"/>
    <property type="match status" value="1"/>
</dbReference>
<keyword evidence="1" id="KW-0808">Transferase</keyword>
<proteinExistence type="predicted"/>
<evidence type="ECO:0000259" key="3">
    <source>
        <dbReference type="PROSITE" id="PS50305"/>
    </source>
</evidence>
<dbReference type="EC" id="3.5.1.-" evidence="4"/>
<evidence type="ECO:0000256" key="1">
    <source>
        <dbReference type="ARBA" id="ARBA00022679"/>
    </source>
</evidence>
<dbReference type="Gene3D" id="3.40.50.1220">
    <property type="entry name" value="TPP-binding domain"/>
    <property type="match status" value="1"/>
</dbReference>
<feature type="domain" description="Deacetylase sirtuin-type" evidence="3">
    <location>
        <begin position="1"/>
        <end position="103"/>
    </location>
</feature>
<dbReference type="GO" id="GO:0070403">
    <property type="term" value="F:NAD+ binding"/>
    <property type="evidence" value="ECO:0007669"/>
    <property type="project" value="InterPro"/>
</dbReference>
<dbReference type="InterPro" id="IPR050134">
    <property type="entry name" value="NAD-dep_sirtuin_deacylases"/>
</dbReference>
<dbReference type="Gene3D" id="3.30.1600.10">
    <property type="entry name" value="SIR2/SIRT2 'Small Domain"/>
    <property type="match status" value="1"/>
</dbReference>
<evidence type="ECO:0000256" key="2">
    <source>
        <dbReference type="ARBA" id="ARBA00023027"/>
    </source>
</evidence>
<dbReference type="PROSITE" id="PS50305">
    <property type="entry name" value="SIRTUIN"/>
    <property type="match status" value="1"/>
</dbReference>
<gene>
    <name evidence="4" type="primary">cobB_45</name>
    <name evidence="4" type="ORF">SDC9_212249</name>
</gene>
<dbReference type="SUPFAM" id="SSF52467">
    <property type="entry name" value="DHS-like NAD/FAD-binding domain"/>
    <property type="match status" value="1"/>
</dbReference>
<evidence type="ECO:0000313" key="4">
    <source>
        <dbReference type="EMBL" id="MPN64474.1"/>
    </source>
</evidence>
<dbReference type="PANTHER" id="PTHR11085">
    <property type="entry name" value="NAD-DEPENDENT PROTEIN DEACYLASE SIRTUIN-5, MITOCHONDRIAL-RELATED"/>
    <property type="match status" value="1"/>
</dbReference>
<comment type="caution">
    <text evidence="4">The sequence shown here is derived from an EMBL/GenBank/DDBJ whole genome shotgun (WGS) entry which is preliminary data.</text>
</comment>
<dbReference type="InterPro" id="IPR026590">
    <property type="entry name" value="Ssirtuin_cat_dom"/>
</dbReference>
<accession>A0A645JY67</accession>